<gene>
    <name evidence="2" type="primary">PARPA_02763.1 scaffold 5266</name>
</gene>
<proteinExistence type="predicted"/>
<feature type="transmembrane region" description="Helical" evidence="1">
    <location>
        <begin position="59"/>
        <end position="78"/>
    </location>
</feature>
<evidence type="ECO:0000256" key="1">
    <source>
        <dbReference type="SAM" id="Phobius"/>
    </source>
</evidence>
<reference evidence="2 3" key="1">
    <citation type="submission" date="2014-09" db="EMBL/GenBank/DDBJ databases">
        <authorList>
            <person name="Ellenberger Sabrina"/>
        </authorList>
    </citation>
    <scope>NUCLEOTIDE SEQUENCE [LARGE SCALE GENOMIC DNA]</scope>
    <source>
        <strain evidence="2 3">CBS 412.66</strain>
    </source>
</reference>
<dbReference type="AlphaFoldDB" id="A0A0B7N2E4"/>
<organism evidence="2 3">
    <name type="scientific">Parasitella parasitica</name>
    <dbReference type="NCBI Taxonomy" id="35722"/>
    <lineage>
        <taxon>Eukaryota</taxon>
        <taxon>Fungi</taxon>
        <taxon>Fungi incertae sedis</taxon>
        <taxon>Mucoromycota</taxon>
        <taxon>Mucoromycotina</taxon>
        <taxon>Mucoromycetes</taxon>
        <taxon>Mucorales</taxon>
        <taxon>Mucorineae</taxon>
        <taxon>Mucoraceae</taxon>
        <taxon>Parasitella</taxon>
    </lineage>
</organism>
<keyword evidence="1" id="KW-1133">Transmembrane helix</keyword>
<name>A0A0B7N2E4_9FUNG</name>
<protein>
    <submittedName>
        <fullName evidence="2">Uncharacterized protein</fullName>
    </submittedName>
</protein>
<keyword evidence="1" id="KW-0812">Transmembrane</keyword>
<sequence length="90" mass="9566">MLIHDIKGACHKIEVMAGNSTSSLMAFDAPGSFRFFEGASYGLLTLTLMIPKGDIAPKIVVVFALVVGVSTMALSPFFDQADISNPSTRT</sequence>
<dbReference type="Proteomes" id="UP000054107">
    <property type="component" value="Unassembled WGS sequence"/>
</dbReference>
<evidence type="ECO:0000313" key="2">
    <source>
        <dbReference type="EMBL" id="CEP09284.1"/>
    </source>
</evidence>
<evidence type="ECO:0000313" key="3">
    <source>
        <dbReference type="Proteomes" id="UP000054107"/>
    </source>
</evidence>
<dbReference type="EMBL" id="LN721331">
    <property type="protein sequence ID" value="CEP09284.1"/>
    <property type="molecule type" value="Genomic_DNA"/>
</dbReference>
<keyword evidence="1" id="KW-0472">Membrane</keyword>
<keyword evidence="3" id="KW-1185">Reference proteome</keyword>
<accession>A0A0B7N2E4</accession>